<proteinExistence type="predicted"/>
<dbReference type="Proteomes" id="UP001151760">
    <property type="component" value="Unassembled WGS sequence"/>
</dbReference>
<accession>A0ABQ5GIZ5</accession>
<gene>
    <name evidence="1" type="ORF">Tco_1042413</name>
</gene>
<protein>
    <submittedName>
        <fullName evidence="1">Uncharacterized protein</fullName>
    </submittedName>
</protein>
<organism evidence="1 2">
    <name type="scientific">Tanacetum coccineum</name>
    <dbReference type="NCBI Taxonomy" id="301880"/>
    <lineage>
        <taxon>Eukaryota</taxon>
        <taxon>Viridiplantae</taxon>
        <taxon>Streptophyta</taxon>
        <taxon>Embryophyta</taxon>
        <taxon>Tracheophyta</taxon>
        <taxon>Spermatophyta</taxon>
        <taxon>Magnoliopsida</taxon>
        <taxon>eudicotyledons</taxon>
        <taxon>Gunneridae</taxon>
        <taxon>Pentapetalae</taxon>
        <taxon>asterids</taxon>
        <taxon>campanulids</taxon>
        <taxon>Asterales</taxon>
        <taxon>Asteraceae</taxon>
        <taxon>Asteroideae</taxon>
        <taxon>Anthemideae</taxon>
        <taxon>Anthemidinae</taxon>
        <taxon>Tanacetum</taxon>
    </lineage>
</organism>
<dbReference type="EMBL" id="BQNB010018554">
    <property type="protein sequence ID" value="GJT75688.1"/>
    <property type="molecule type" value="Genomic_DNA"/>
</dbReference>
<feature type="non-terminal residue" evidence="1">
    <location>
        <position position="73"/>
    </location>
</feature>
<keyword evidence="2" id="KW-1185">Reference proteome</keyword>
<reference evidence="1" key="2">
    <citation type="submission" date="2022-01" db="EMBL/GenBank/DDBJ databases">
        <authorList>
            <person name="Yamashiro T."/>
            <person name="Shiraishi A."/>
            <person name="Satake H."/>
            <person name="Nakayama K."/>
        </authorList>
    </citation>
    <scope>NUCLEOTIDE SEQUENCE</scope>
</reference>
<evidence type="ECO:0000313" key="2">
    <source>
        <dbReference type="Proteomes" id="UP001151760"/>
    </source>
</evidence>
<reference evidence="1" key="1">
    <citation type="journal article" date="2022" name="Int. J. Mol. Sci.">
        <title>Draft Genome of Tanacetum Coccineum: Genomic Comparison of Closely Related Tanacetum-Family Plants.</title>
        <authorList>
            <person name="Yamashiro T."/>
            <person name="Shiraishi A."/>
            <person name="Nakayama K."/>
            <person name="Satake H."/>
        </authorList>
    </citation>
    <scope>NUCLEOTIDE SEQUENCE</scope>
</reference>
<evidence type="ECO:0000313" key="1">
    <source>
        <dbReference type="EMBL" id="GJT75688.1"/>
    </source>
</evidence>
<name>A0ABQ5GIZ5_9ASTR</name>
<sequence length="73" mass="8561">MEESLPNMIDDRVKELTKTQVPIYVTEGLIMERTNNQADVAKMITNAIQQEHENLWQRFIHKSTMLSLTIFLL</sequence>
<comment type="caution">
    <text evidence="1">The sequence shown here is derived from an EMBL/GenBank/DDBJ whole genome shotgun (WGS) entry which is preliminary data.</text>
</comment>